<dbReference type="Proteomes" id="UP000887574">
    <property type="component" value="Unplaced"/>
</dbReference>
<evidence type="ECO:0000313" key="3">
    <source>
        <dbReference type="WBParaSite" id="jg4167"/>
    </source>
</evidence>
<sequence length="328" mass="36789">MEKEDFFLLLRYFKIELNGEQLRRLERIFNCRLETDSAGCFMSACSLKPGDMSIFPTQQSSIVDEEDEEQAVENIVIDEDEDGDGSGTTEDMQILKPDQRTQPIAAKIAKKVLETRIEPLRRSEASTSTGEWLGKPETMPRFQEIGIQCDNPCTIQLPLSNPNVTTRPVTRSQANKTSKSTSQLTTPTISKCTIVRTTNFCYPSLMSTRATKCVPTSRKLQVDEENSAVKTRAQKKVSRGLAKLVSPTFSLDSSNASSVILPANPFQFIQTTRLKKRLLANMCNVVDQGAGAVNQLMDGVPQKRKENLLLAQKQLEWILRDDFCEQAR</sequence>
<dbReference type="WBParaSite" id="jg4167">
    <property type="protein sequence ID" value="jg4167"/>
    <property type="gene ID" value="jg4167"/>
</dbReference>
<dbReference type="AlphaFoldDB" id="A0A915E946"/>
<keyword evidence="2" id="KW-1185">Reference proteome</keyword>
<feature type="region of interest" description="Disordered" evidence="1">
    <location>
        <begin position="159"/>
        <end position="183"/>
    </location>
</feature>
<proteinExistence type="predicted"/>
<evidence type="ECO:0000313" key="2">
    <source>
        <dbReference type="Proteomes" id="UP000887574"/>
    </source>
</evidence>
<organism evidence="2 3">
    <name type="scientific">Ditylenchus dipsaci</name>
    <dbReference type="NCBI Taxonomy" id="166011"/>
    <lineage>
        <taxon>Eukaryota</taxon>
        <taxon>Metazoa</taxon>
        <taxon>Ecdysozoa</taxon>
        <taxon>Nematoda</taxon>
        <taxon>Chromadorea</taxon>
        <taxon>Rhabditida</taxon>
        <taxon>Tylenchina</taxon>
        <taxon>Tylenchomorpha</taxon>
        <taxon>Sphaerularioidea</taxon>
        <taxon>Anguinidae</taxon>
        <taxon>Anguininae</taxon>
        <taxon>Ditylenchus</taxon>
    </lineage>
</organism>
<protein>
    <submittedName>
        <fullName evidence="3">Uncharacterized protein</fullName>
    </submittedName>
</protein>
<reference evidence="3" key="1">
    <citation type="submission" date="2022-11" db="UniProtKB">
        <authorList>
            <consortium name="WormBaseParasite"/>
        </authorList>
    </citation>
    <scope>IDENTIFICATION</scope>
</reference>
<name>A0A915E946_9BILA</name>
<evidence type="ECO:0000256" key="1">
    <source>
        <dbReference type="SAM" id="MobiDB-lite"/>
    </source>
</evidence>
<accession>A0A915E946</accession>